<comment type="caution">
    <text evidence="1">The sequence shown here is derived from an EMBL/GenBank/DDBJ whole genome shotgun (WGS) entry which is preliminary data.</text>
</comment>
<name>A0A0F9Q0C1_9ZZZZ</name>
<reference evidence="1" key="1">
    <citation type="journal article" date="2015" name="Nature">
        <title>Complex archaea that bridge the gap between prokaryotes and eukaryotes.</title>
        <authorList>
            <person name="Spang A."/>
            <person name="Saw J.H."/>
            <person name="Jorgensen S.L."/>
            <person name="Zaremba-Niedzwiedzka K."/>
            <person name="Martijn J."/>
            <person name="Lind A.E."/>
            <person name="van Eijk R."/>
            <person name="Schleper C."/>
            <person name="Guy L."/>
            <person name="Ettema T.J."/>
        </authorList>
    </citation>
    <scope>NUCLEOTIDE SEQUENCE</scope>
</reference>
<dbReference type="EMBL" id="LAZR01001902">
    <property type="protein sequence ID" value="KKN37325.1"/>
    <property type="molecule type" value="Genomic_DNA"/>
</dbReference>
<evidence type="ECO:0000313" key="1">
    <source>
        <dbReference type="EMBL" id="KKN37325.1"/>
    </source>
</evidence>
<accession>A0A0F9Q0C1</accession>
<dbReference type="AlphaFoldDB" id="A0A0F9Q0C1"/>
<sequence length="145" mass="17021">MGSSEIKKLINEATRIVTYYSDNWKEIRQGDNPKSNPIIQFFFDIEFSPGYIIYIPRKYDFDIASITDKKTLISIISKAEKVKVYYDMKWEYLKIGSVFDCIMWRLYNVMVNAPGAIIYIPKNDAELKKRMQRIPAMSSKNMFSS</sequence>
<organism evidence="1">
    <name type="scientific">marine sediment metagenome</name>
    <dbReference type="NCBI Taxonomy" id="412755"/>
    <lineage>
        <taxon>unclassified sequences</taxon>
        <taxon>metagenomes</taxon>
        <taxon>ecological metagenomes</taxon>
    </lineage>
</organism>
<proteinExistence type="predicted"/>
<gene>
    <name evidence="1" type="ORF">LCGC14_0764680</name>
</gene>
<protein>
    <submittedName>
        <fullName evidence="1">Uncharacterized protein</fullName>
    </submittedName>
</protein>